<feature type="signal peptide" evidence="1">
    <location>
        <begin position="1"/>
        <end position="31"/>
    </location>
</feature>
<evidence type="ECO:0000313" key="3">
    <source>
        <dbReference type="Proteomes" id="UP000228945"/>
    </source>
</evidence>
<dbReference type="Proteomes" id="UP000228945">
    <property type="component" value="Chromosome"/>
</dbReference>
<dbReference type="RefSeq" id="WP_099620943.1">
    <property type="nucleotide sequence ID" value="NZ_CP024201.1"/>
</dbReference>
<evidence type="ECO:0008006" key="4">
    <source>
        <dbReference type="Google" id="ProtNLM"/>
    </source>
</evidence>
<organism evidence="2 3">
    <name type="scientific">Caulobacter mirabilis</name>
    <dbReference type="NCBI Taxonomy" id="69666"/>
    <lineage>
        <taxon>Bacteria</taxon>
        <taxon>Pseudomonadati</taxon>
        <taxon>Pseudomonadota</taxon>
        <taxon>Alphaproteobacteria</taxon>
        <taxon>Caulobacterales</taxon>
        <taxon>Caulobacteraceae</taxon>
        <taxon>Caulobacter</taxon>
    </lineage>
</organism>
<protein>
    <recommendedName>
        <fullName evidence="4">DUF4198 domain-containing protein</fullName>
    </recommendedName>
</protein>
<dbReference type="InterPro" id="IPR019613">
    <property type="entry name" value="DUF4198"/>
</dbReference>
<proteinExistence type="predicted"/>
<dbReference type="Pfam" id="PF10670">
    <property type="entry name" value="DUF4198"/>
    <property type="match status" value="1"/>
</dbReference>
<dbReference type="KEGG" id="cmb:CSW64_04290"/>
<evidence type="ECO:0000256" key="1">
    <source>
        <dbReference type="SAM" id="SignalP"/>
    </source>
</evidence>
<name>A0A2D2AUK0_9CAUL</name>
<keyword evidence="1" id="KW-0732">Signal</keyword>
<dbReference type="AlphaFoldDB" id="A0A2D2AUK0"/>
<dbReference type="EMBL" id="CP024201">
    <property type="protein sequence ID" value="ATQ41686.1"/>
    <property type="molecule type" value="Genomic_DNA"/>
</dbReference>
<keyword evidence="3" id="KW-1185">Reference proteome</keyword>
<dbReference type="OrthoDB" id="7202425at2"/>
<evidence type="ECO:0000313" key="2">
    <source>
        <dbReference type="EMBL" id="ATQ41686.1"/>
    </source>
</evidence>
<feature type="chain" id="PRO_5013729749" description="DUF4198 domain-containing protein" evidence="1">
    <location>
        <begin position="32"/>
        <end position="266"/>
    </location>
</feature>
<accession>A0A2D2AUK0</accession>
<sequence>MNRKLSPFLGKTQAFLAGVGLAAMVASSASAHDFFILPSAFTTAPHQSLPVDVTIASKFPEPEIAVAAERIAELQVSGTPQAVFKADGPGPKSMKAHFMGHAPGLAVLSARAVTREVEYPEARIHGLLEEYQVSPEAAKAVEAMPKPRVLKAFSTRFAKAFVCVERCDGGSDPTQALGHRLEFVAAKGSAKTFVLLAGGAPLADYPAVVVGRDGVRHRVRTSAEGRLELPAGLVGPVMLFASTMQPPADAGGRFKLDLASLTLSGR</sequence>
<gene>
    <name evidence="2" type="ORF">CSW64_04290</name>
</gene>
<reference evidence="2 3" key="1">
    <citation type="submission" date="2017-10" db="EMBL/GenBank/DDBJ databases">
        <title>Genome sequence of Caulobacter mirabilis FWC38.</title>
        <authorList>
            <person name="Fiebig A."/>
            <person name="Crosson S."/>
        </authorList>
    </citation>
    <scope>NUCLEOTIDE SEQUENCE [LARGE SCALE GENOMIC DNA]</scope>
    <source>
        <strain evidence="2 3">FWC 38</strain>
    </source>
</reference>